<keyword evidence="7" id="KW-1185">Reference proteome</keyword>
<proteinExistence type="inferred from homology"/>
<keyword evidence="3" id="KW-0547">Nucleotide-binding</keyword>
<protein>
    <submittedName>
        <fullName evidence="6">Energy-coupling factor ABC transporter ATP-binding protein</fullName>
    </submittedName>
</protein>
<keyword evidence="2" id="KW-0813">Transport</keyword>
<dbReference type="Pfam" id="PF00005">
    <property type="entry name" value="ABC_tran"/>
    <property type="match status" value="1"/>
</dbReference>
<dbReference type="Gene3D" id="3.40.50.300">
    <property type="entry name" value="P-loop containing nucleotide triphosphate hydrolases"/>
    <property type="match status" value="1"/>
</dbReference>
<dbReference type="InterPro" id="IPR050095">
    <property type="entry name" value="ECF_ABC_transporter_ATP-bd"/>
</dbReference>
<evidence type="ECO:0000256" key="3">
    <source>
        <dbReference type="ARBA" id="ARBA00022741"/>
    </source>
</evidence>
<dbReference type="PANTHER" id="PTHR43553:SF24">
    <property type="entry name" value="ENERGY-COUPLING FACTOR TRANSPORTER ATP-BINDING PROTEIN ECFA1"/>
    <property type="match status" value="1"/>
</dbReference>
<sequence length="285" mass="30409">MNTGASTPLIQVRDLEFRYTPDASPVLRGVDLAIGRGEFVALLGQNGAGKTTLAKHFNGLLRPTAGDVLIDGKSTGELTLTELARRVGYCYQNPDHQIFAPTVEEEVRFGPDNLGIAADRAADLVTRALDLVGLTAHRAKNPFVLGRGQRQLLAVASVIAMDPPAVVIDEPTTGMDLTGAEAIMKLLAERAAEGRTIVVITHDMDVVAEYVPRVVVMAAGQVLADGPTHDVLRRTDILASARLVPPAAVTLSDQLSHLGVGRRGTVSAIAEDLTTWMGDRRARRV</sequence>
<dbReference type="SUPFAM" id="SSF52540">
    <property type="entry name" value="P-loop containing nucleoside triphosphate hydrolases"/>
    <property type="match status" value="1"/>
</dbReference>
<reference evidence="7" key="1">
    <citation type="journal article" date="2019" name="Int. J. Syst. Evol. Microbiol.">
        <title>The Global Catalogue of Microorganisms (GCM) 10K type strain sequencing project: providing services to taxonomists for standard genome sequencing and annotation.</title>
        <authorList>
            <consortium name="The Broad Institute Genomics Platform"/>
            <consortium name="The Broad Institute Genome Sequencing Center for Infectious Disease"/>
            <person name="Wu L."/>
            <person name="Ma J."/>
        </authorList>
    </citation>
    <scope>NUCLEOTIDE SEQUENCE [LARGE SCALE GENOMIC DNA]</scope>
    <source>
        <strain evidence="7">JCM 12165</strain>
    </source>
</reference>
<evidence type="ECO:0000256" key="4">
    <source>
        <dbReference type="ARBA" id="ARBA00022840"/>
    </source>
</evidence>
<dbReference type="RefSeq" id="WP_343981472.1">
    <property type="nucleotide sequence ID" value="NZ_BAAAJG010000014.1"/>
</dbReference>
<evidence type="ECO:0000313" key="6">
    <source>
        <dbReference type="EMBL" id="MFD1535275.1"/>
    </source>
</evidence>
<comment type="caution">
    <text evidence="6">The sequence shown here is derived from an EMBL/GenBank/DDBJ whole genome shotgun (WGS) entry which is preliminary data.</text>
</comment>
<keyword evidence="4 6" id="KW-0067">ATP-binding</keyword>
<dbReference type="CDD" id="cd03225">
    <property type="entry name" value="ABC_cobalt_CbiO_domain1"/>
    <property type="match status" value="1"/>
</dbReference>
<dbReference type="InterPro" id="IPR015856">
    <property type="entry name" value="ABC_transpr_CbiO/EcfA_su"/>
</dbReference>
<evidence type="ECO:0000259" key="5">
    <source>
        <dbReference type="PROSITE" id="PS50893"/>
    </source>
</evidence>
<dbReference type="EMBL" id="JBHUCP010000052">
    <property type="protein sequence ID" value="MFD1535275.1"/>
    <property type="molecule type" value="Genomic_DNA"/>
</dbReference>
<dbReference type="InterPro" id="IPR003439">
    <property type="entry name" value="ABC_transporter-like_ATP-bd"/>
</dbReference>
<feature type="domain" description="ABC transporter" evidence="5">
    <location>
        <begin position="10"/>
        <end position="244"/>
    </location>
</feature>
<evidence type="ECO:0000313" key="7">
    <source>
        <dbReference type="Proteomes" id="UP001597145"/>
    </source>
</evidence>
<dbReference type="InterPro" id="IPR027417">
    <property type="entry name" value="P-loop_NTPase"/>
</dbReference>
<name>A0ABW4FYY2_9PSEU</name>
<evidence type="ECO:0000256" key="2">
    <source>
        <dbReference type="ARBA" id="ARBA00022448"/>
    </source>
</evidence>
<accession>A0ABW4FYY2</accession>
<comment type="similarity">
    <text evidence="1">Belongs to the ABC transporter superfamily.</text>
</comment>
<dbReference type="InterPro" id="IPR003593">
    <property type="entry name" value="AAA+_ATPase"/>
</dbReference>
<dbReference type="PANTHER" id="PTHR43553">
    <property type="entry name" value="HEAVY METAL TRANSPORTER"/>
    <property type="match status" value="1"/>
</dbReference>
<organism evidence="6 7">
    <name type="scientific">Pseudonocardia aurantiaca</name>
    <dbReference type="NCBI Taxonomy" id="75290"/>
    <lineage>
        <taxon>Bacteria</taxon>
        <taxon>Bacillati</taxon>
        <taxon>Actinomycetota</taxon>
        <taxon>Actinomycetes</taxon>
        <taxon>Pseudonocardiales</taxon>
        <taxon>Pseudonocardiaceae</taxon>
        <taxon>Pseudonocardia</taxon>
    </lineage>
</organism>
<dbReference type="Proteomes" id="UP001597145">
    <property type="component" value="Unassembled WGS sequence"/>
</dbReference>
<dbReference type="SMART" id="SM00382">
    <property type="entry name" value="AAA"/>
    <property type="match status" value="1"/>
</dbReference>
<evidence type="ECO:0000256" key="1">
    <source>
        <dbReference type="ARBA" id="ARBA00005417"/>
    </source>
</evidence>
<gene>
    <name evidence="6" type="ORF">ACFSCY_38310</name>
</gene>
<dbReference type="PROSITE" id="PS50893">
    <property type="entry name" value="ABC_TRANSPORTER_2"/>
    <property type="match status" value="1"/>
</dbReference>
<dbReference type="GO" id="GO:0005524">
    <property type="term" value="F:ATP binding"/>
    <property type="evidence" value="ECO:0007669"/>
    <property type="project" value="UniProtKB-KW"/>
</dbReference>